<comment type="caution">
    <text evidence="6">The sequence shown here is derived from an EMBL/GenBank/DDBJ whole genome shotgun (WGS) entry which is preliminary data.</text>
</comment>
<dbReference type="Pfam" id="PF25390">
    <property type="entry name" value="WD40_RLD"/>
    <property type="match status" value="1"/>
</dbReference>
<reference evidence="6" key="1">
    <citation type="submission" date="2021-09" db="EMBL/GenBank/DDBJ databases">
        <authorList>
            <consortium name="AG Swart"/>
            <person name="Singh M."/>
            <person name="Singh A."/>
            <person name="Seah K."/>
            <person name="Emmerich C."/>
        </authorList>
    </citation>
    <scope>NUCLEOTIDE SEQUENCE</scope>
    <source>
        <strain evidence="6">ATCC30299</strain>
    </source>
</reference>
<feature type="repeat" description="RCC1" evidence="2">
    <location>
        <begin position="167"/>
        <end position="216"/>
    </location>
</feature>
<keyword evidence="1" id="KW-0677">Repeat</keyword>
<keyword evidence="7" id="KW-1185">Reference proteome</keyword>
<dbReference type="Gene3D" id="2.130.10.30">
    <property type="entry name" value="Regulator of chromosome condensation 1/beta-lactamase-inhibitor protein II"/>
    <property type="match status" value="2"/>
</dbReference>
<feature type="compositionally biased region" description="Polar residues" evidence="4">
    <location>
        <begin position="403"/>
        <end position="418"/>
    </location>
</feature>
<feature type="repeat" description="RCC1" evidence="2">
    <location>
        <begin position="112"/>
        <end position="163"/>
    </location>
</feature>
<evidence type="ECO:0000256" key="3">
    <source>
        <dbReference type="SAM" id="Coils"/>
    </source>
</evidence>
<dbReference type="AlphaFoldDB" id="A0AAU9J382"/>
<feature type="repeat" description="RCC1" evidence="2">
    <location>
        <begin position="5"/>
        <end position="57"/>
    </location>
</feature>
<protein>
    <recommendedName>
        <fullName evidence="5">RCC1-like domain-containing protein</fullName>
    </recommendedName>
</protein>
<dbReference type="PROSITE" id="PS00626">
    <property type="entry name" value="RCC1_2"/>
    <property type="match status" value="3"/>
</dbReference>
<keyword evidence="3" id="KW-0175">Coiled coil</keyword>
<accession>A0AAU9J382</accession>
<dbReference type="EMBL" id="CAJZBQ010000020">
    <property type="protein sequence ID" value="CAG9318002.1"/>
    <property type="molecule type" value="Genomic_DNA"/>
</dbReference>
<sequence length="840" mass="93835">MEGYTEVFSWGNDNSGQLGLGSHTTGKTYCSPRFCTFNVLISQVSCGEEHAAFVSRTGYLYTMGSNLNGRLGIGDKTTTQSSSPCLVDKLSGYRTISVSCGGGHSAAVVEGGLVFSWGSGDFGALGLGDTQCRWTPENVTLNEGFKALQVSCGSRHTGIICENNRNKSLFMWGAGDSGQLGTGKRENELLPAFINLIDAPKQVACGLYHSIVVTVSGFVLAMGGNAFGQLGIGNKKSSSIPIRVNGLDRERIAKVACGYHSAAISETGELYVWGTGIFGECLAPKLLNELPEIKDLTLGGTFGAVLDKAGNIWTWGSNSNGELGIGDYERRATINRLNILAGRQVSLVSCGGNFALALGQDIYGEQVKSPRKSPILVAKGQDRAQSVKRYISPPKISGPKTPSKYTSKLESARSSASKVYTKKENSFIDDSHTDATKSRNIKREAKKHEDLESSYIKKEEYEHKKKDQESTERHQCGVKIRELEGELSDMRIALQRVNDTSKYQNEIHSKEIQRFKIIAEEKEKEAKDIKQSLELKRNSDAKIIEKLENRLKDIENLREQEIRSRVKLEAELQKLEEKYAYEIKLKDQEIRKLLTNKENDQITLEETIKQKEKLAELLRSEVRKNSKPAENAADTEDLIKRCDQIEKSMTLLTEQCENYQNKIASQDKAIIEFKQKIQNLEKENCKLKMDLNEAESKNKQLFTNLEKDLRERAKEYKERTLNLLSTPMGARMSDRYNGASPDTTLPLESPNISMEIDRKIFNNSIEPTVTVSPVHKTKCENYLSPRLQMKHAQLQEHQTPPTFREGGGVLKNSLAEIRLRLNLLQDNKTELENKLSGFRI</sequence>
<proteinExistence type="predicted"/>
<dbReference type="InterPro" id="IPR009091">
    <property type="entry name" value="RCC1/BLIP-II"/>
</dbReference>
<feature type="repeat" description="RCC1" evidence="2">
    <location>
        <begin position="58"/>
        <end position="111"/>
    </location>
</feature>
<evidence type="ECO:0000259" key="5">
    <source>
        <dbReference type="Pfam" id="PF25390"/>
    </source>
</evidence>
<name>A0AAU9J382_9CILI</name>
<dbReference type="PRINTS" id="PR00633">
    <property type="entry name" value="RCCNDNSATION"/>
</dbReference>
<evidence type="ECO:0000256" key="4">
    <source>
        <dbReference type="SAM" id="MobiDB-lite"/>
    </source>
</evidence>
<dbReference type="InterPro" id="IPR000408">
    <property type="entry name" value="Reg_chr_condens"/>
</dbReference>
<evidence type="ECO:0000313" key="7">
    <source>
        <dbReference type="Proteomes" id="UP001162131"/>
    </source>
</evidence>
<feature type="compositionally biased region" description="Basic and acidic residues" evidence="4">
    <location>
        <begin position="421"/>
        <end position="450"/>
    </location>
</feature>
<dbReference type="PANTHER" id="PTHR22870:SF466">
    <property type="entry name" value="ANKYRIN REPEAT-CONTAINING PROTEIN"/>
    <property type="match status" value="1"/>
</dbReference>
<feature type="repeat" description="RCC1" evidence="2">
    <location>
        <begin position="217"/>
        <end position="268"/>
    </location>
</feature>
<feature type="region of interest" description="Disordered" evidence="4">
    <location>
        <begin position="391"/>
        <end position="450"/>
    </location>
</feature>
<gene>
    <name evidence="6" type="ORF">BSTOLATCC_MIC20486</name>
</gene>
<feature type="coiled-coil region" evidence="3">
    <location>
        <begin position="480"/>
        <end position="719"/>
    </location>
</feature>
<dbReference type="SUPFAM" id="SSF50985">
    <property type="entry name" value="RCC1/BLIP-II"/>
    <property type="match status" value="1"/>
</dbReference>
<evidence type="ECO:0000256" key="2">
    <source>
        <dbReference type="PROSITE-ProRule" id="PRU00235"/>
    </source>
</evidence>
<dbReference type="InterPro" id="IPR058923">
    <property type="entry name" value="RCC1-like_dom"/>
</dbReference>
<feature type="repeat" description="RCC1" evidence="2">
    <location>
        <begin position="310"/>
        <end position="361"/>
    </location>
</feature>
<evidence type="ECO:0000313" key="6">
    <source>
        <dbReference type="EMBL" id="CAG9318002.1"/>
    </source>
</evidence>
<evidence type="ECO:0000256" key="1">
    <source>
        <dbReference type="ARBA" id="ARBA00022737"/>
    </source>
</evidence>
<dbReference type="PANTHER" id="PTHR22870">
    <property type="entry name" value="REGULATOR OF CHROMOSOME CONDENSATION"/>
    <property type="match status" value="1"/>
</dbReference>
<feature type="domain" description="RCC1-like" evidence="5">
    <location>
        <begin position="6"/>
        <end position="357"/>
    </location>
</feature>
<dbReference type="InterPro" id="IPR051210">
    <property type="entry name" value="Ub_ligase/GEF_domain"/>
</dbReference>
<organism evidence="6 7">
    <name type="scientific">Blepharisma stoltei</name>
    <dbReference type="NCBI Taxonomy" id="1481888"/>
    <lineage>
        <taxon>Eukaryota</taxon>
        <taxon>Sar</taxon>
        <taxon>Alveolata</taxon>
        <taxon>Ciliophora</taxon>
        <taxon>Postciliodesmatophora</taxon>
        <taxon>Heterotrichea</taxon>
        <taxon>Heterotrichida</taxon>
        <taxon>Blepharismidae</taxon>
        <taxon>Blepharisma</taxon>
    </lineage>
</organism>
<dbReference type="PROSITE" id="PS50012">
    <property type="entry name" value="RCC1_3"/>
    <property type="match status" value="6"/>
</dbReference>
<dbReference type="Proteomes" id="UP001162131">
    <property type="component" value="Unassembled WGS sequence"/>
</dbReference>